<keyword evidence="2" id="KW-1185">Reference proteome</keyword>
<comment type="caution">
    <text evidence="1">The sequence shown here is derived from an EMBL/GenBank/DDBJ whole genome shotgun (WGS) entry which is preliminary data.</text>
</comment>
<dbReference type="EMBL" id="MU167284">
    <property type="protein sequence ID" value="KAG0145026.1"/>
    <property type="molecule type" value="Genomic_DNA"/>
</dbReference>
<evidence type="ECO:0000313" key="1">
    <source>
        <dbReference type="EMBL" id="KAG0145026.1"/>
    </source>
</evidence>
<reference evidence="1" key="1">
    <citation type="submission" date="2013-11" db="EMBL/GenBank/DDBJ databases">
        <title>Genome sequence of the fusiform rust pathogen reveals effectors for host alternation and coevolution with pine.</title>
        <authorList>
            <consortium name="DOE Joint Genome Institute"/>
            <person name="Smith K."/>
            <person name="Pendleton A."/>
            <person name="Kubisiak T."/>
            <person name="Anderson C."/>
            <person name="Salamov A."/>
            <person name="Aerts A."/>
            <person name="Riley R."/>
            <person name="Clum A."/>
            <person name="Lindquist E."/>
            <person name="Ence D."/>
            <person name="Campbell M."/>
            <person name="Kronenberg Z."/>
            <person name="Feau N."/>
            <person name="Dhillon B."/>
            <person name="Hamelin R."/>
            <person name="Burleigh J."/>
            <person name="Smith J."/>
            <person name="Yandell M."/>
            <person name="Nelson C."/>
            <person name="Grigoriev I."/>
            <person name="Davis J."/>
        </authorList>
    </citation>
    <scope>NUCLEOTIDE SEQUENCE</scope>
    <source>
        <strain evidence="1">G11</strain>
    </source>
</reference>
<name>A0A9P6TAC4_9BASI</name>
<dbReference type="Proteomes" id="UP000886653">
    <property type="component" value="Unassembled WGS sequence"/>
</dbReference>
<dbReference type="AlphaFoldDB" id="A0A9P6TAC4"/>
<protein>
    <submittedName>
        <fullName evidence="1">Uncharacterized protein</fullName>
    </submittedName>
</protein>
<evidence type="ECO:0000313" key="2">
    <source>
        <dbReference type="Proteomes" id="UP000886653"/>
    </source>
</evidence>
<gene>
    <name evidence="1" type="ORF">CROQUDRAFT_108102</name>
</gene>
<accession>A0A9P6TAC4</accession>
<sequence length="165" mass="18668">MSIIFCLYGKTLGISGLIIRLTNDRALLTRALSLRSSNPITVLSLSIYCLWTDLQDKAFSPSRCKFKAFGSDPTRPLTFDSFLKLIRTKSHHHPPTQQNQMMNEAMQTLVVVNQPTRETKTALFRSLTLVILSTWACWASSPERTGNVSLALKKSEDYHEIQVSY</sequence>
<proteinExistence type="predicted"/>
<organism evidence="1 2">
    <name type="scientific">Cronartium quercuum f. sp. fusiforme G11</name>
    <dbReference type="NCBI Taxonomy" id="708437"/>
    <lineage>
        <taxon>Eukaryota</taxon>
        <taxon>Fungi</taxon>
        <taxon>Dikarya</taxon>
        <taxon>Basidiomycota</taxon>
        <taxon>Pucciniomycotina</taxon>
        <taxon>Pucciniomycetes</taxon>
        <taxon>Pucciniales</taxon>
        <taxon>Coleosporiaceae</taxon>
        <taxon>Cronartium</taxon>
    </lineage>
</organism>